<keyword evidence="1" id="KW-0732">Signal</keyword>
<dbReference type="AlphaFoldDB" id="A0A2W2ACY8"/>
<organism evidence="3 4">
    <name type="scientific">Taibaiella soli</name>
    <dbReference type="NCBI Taxonomy" id="1649169"/>
    <lineage>
        <taxon>Bacteria</taxon>
        <taxon>Pseudomonadati</taxon>
        <taxon>Bacteroidota</taxon>
        <taxon>Chitinophagia</taxon>
        <taxon>Chitinophagales</taxon>
        <taxon>Chitinophagaceae</taxon>
        <taxon>Taibaiella</taxon>
    </lineage>
</organism>
<name>A0A2W2ACY8_9BACT</name>
<evidence type="ECO:0000313" key="4">
    <source>
        <dbReference type="Proteomes" id="UP000248745"/>
    </source>
</evidence>
<dbReference type="OrthoDB" id="1011748at2"/>
<gene>
    <name evidence="3" type="ORF">DN068_09570</name>
</gene>
<evidence type="ECO:0000313" key="3">
    <source>
        <dbReference type="EMBL" id="PZF73111.1"/>
    </source>
</evidence>
<feature type="signal peptide" evidence="1">
    <location>
        <begin position="1"/>
        <end position="20"/>
    </location>
</feature>
<accession>A0A2W2ACY8</accession>
<protein>
    <recommendedName>
        <fullName evidence="2">Outer membrane protein beta-barrel domain-containing protein</fullName>
    </recommendedName>
</protein>
<proteinExistence type="predicted"/>
<evidence type="ECO:0000256" key="1">
    <source>
        <dbReference type="SAM" id="SignalP"/>
    </source>
</evidence>
<keyword evidence="4" id="KW-1185">Reference proteome</keyword>
<dbReference type="RefSeq" id="WP_110998688.1">
    <property type="nucleotide sequence ID" value="NZ_QKTW01000015.1"/>
</dbReference>
<dbReference type="InterPro" id="IPR025665">
    <property type="entry name" value="Beta-barrel_OMP_2"/>
</dbReference>
<dbReference type="EMBL" id="QKTW01000015">
    <property type="protein sequence ID" value="PZF73111.1"/>
    <property type="molecule type" value="Genomic_DNA"/>
</dbReference>
<comment type="caution">
    <text evidence="3">The sequence shown here is derived from an EMBL/GenBank/DDBJ whole genome shotgun (WGS) entry which is preliminary data.</text>
</comment>
<feature type="chain" id="PRO_5015956584" description="Outer membrane protein beta-barrel domain-containing protein" evidence="1">
    <location>
        <begin position="21"/>
        <end position="232"/>
    </location>
</feature>
<dbReference type="Pfam" id="PF13568">
    <property type="entry name" value="OMP_b-brl_2"/>
    <property type="match status" value="1"/>
</dbReference>
<evidence type="ECO:0000259" key="2">
    <source>
        <dbReference type="Pfam" id="PF13568"/>
    </source>
</evidence>
<sequence>MLSKKSLVTASIALLPFTQAAAKVHIKAGPEAGINFTDIWLKANGNKYSSSMSPGLKIGGVVDFGFNKLISFQPGLFFTQKGATTTLASYNSSGAYVSVKRKIRMNYIEVPLNVLFKLGYSHEGHFEVGGGPYVAFAVGGKVKLKYSEPATGTTQETTNSLNIGDAATDDVKSMDAGINFVGGYQWKAGVILRAQLAFGVPNILPEGNSDNHMRNWGFGVSAGYLFNCSKKH</sequence>
<reference evidence="3 4" key="1">
    <citation type="submission" date="2018-06" db="EMBL/GenBank/DDBJ databases">
        <title>Mucibacter soli gen. nov., sp. nov., a new member of the family Chitinophagaceae producing mucin.</title>
        <authorList>
            <person name="Kim M.-K."/>
            <person name="Park S."/>
            <person name="Kim T.-S."/>
            <person name="Joung Y."/>
            <person name="Han J.-H."/>
            <person name="Kim S.B."/>
        </authorList>
    </citation>
    <scope>NUCLEOTIDE SEQUENCE [LARGE SCALE GENOMIC DNA]</scope>
    <source>
        <strain evidence="3 4">R1-15</strain>
    </source>
</reference>
<feature type="domain" description="Outer membrane protein beta-barrel" evidence="2">
    <location>
        <begin position="26"/>
        <end position="202"/>
    </location>
</feature>
<dbReference type="Proteomes" id="UP000248745">
    <property type="component" value="Unassembled WGS sequence"/>
</dbReference>